<evidence type="ECO:0000313" key="4">
    <source>
        <dbReference type="Proteomes" id="UP000232122"/>
    </source>
</evidence>
<dbReference type="EMBL" id="NPEF02000008">
    <property type="protein sequence ID" value="MDV6235479.1"/>
    <property type="molecule type" value="Genomic_DNA"/>
</dbReference>
<reference evidence="2" key="3">
    <citation type="submission" date="2023-10" db="EMBL/GenBank/DDBJ databases">
        <authorList>
            <person name="Picardeau M."/>
            <person name="Thibeaux R."/>
        </authorList>
    </citation>
    <scope>NUCLEOTIDE SEQUENCE</scope>
    <source>
        <strain evidence="2">ATI7-C-A5</strain>
    </source>
</reference>
<feature type="domain" description="Transcription regulator PadR N-terminal" evidence="1">
    <location>
        <begin position="20"/>
        <end position="94"/>
    </location>
</feature>
<protein>
    <submittedName>
        <fullName evidence="3">PadR family transcriptional regulator</fullName>
    </submittedName>
</protein>
<sequence>MSRKGESSERRSVTPAMFHILLSLAEGPSHGYGIAKSVEDSSDGSFKLGPGTLYRTLEQLRSWNWIQYSKRKTAADEDPRRLYYEIAAAGKKVLVSELKRLESTLRKAKRLDLLRNEK</sequence>
<dbReference type="InterPro" id="IPR052509">
    <property type="entry name" value="Metal_resp_DNA-bind_regulator"/>
</dbReference>
<accession>A0A2N0BQJ9</accession>
<dbReference type="InterPro" id="IPR036390">
    <property type="entry name" value="WH_DNA-bd_sf"/>
</dbReference>
<accession>A0A2N0BA22</accession>
<dbReference type="PANTHER" id="PTHR33169">
    <property type="entry name" value="PADR-FAMILY TRANSCRIPTIONAL REGULATOR"/>
    <property type="match status" value="1"/>
</dbReference>
<dbReference type="RefSeq" id="WP_100745387.1">
    <property type="nucleotide sequence ID" value="NZ_NPEF02000008.1"/>
</dbReference>
<dbReference type="Proteomes" id="UP000232122">
    <property type="component" value="Unassembled WGS sequence"/>
</dbReference>
<dbReference type="Pfam" id="PF03551">
    <property type="entry name" value="PadR"/>
    <property type="match status" value="1"/>
</dbReference>
<evidence type="ECO:0000313" key="2">
    <source>
        <dbReference type="EMBL" id="MDV6235479.1"/>
    </source>
</evidence>
<evidence type="ECO:0000259" key="1">
    <source>
        <dbReference type="Pfam" id="PF03551"/>
    </source>
</evidence>
<evidence type="ECO:0000313" key="3">
    <source>
        <dbReference type="EMBL" id="PJZ93410.1"/>
    </source>
</evidence>
<gene>
    <name evidence="2" type="ORF">CH379_007560</name>
    <name evidence="3" type="ORF">CH379_08040</name>
</gene>
<keyword evidence="4" id="KW-1185">Reference proteome</keyword>
<organism evidence="3">
    <name type="scientific">Leptospira ellisii</name>
    <dbReference type="NCBI Taxonomy" id="2023197"/>
    <lineage>
        <taxon>Bacteria</taxon>
        <taxon>Pseudomonadati</taxon>
        <taxon>Spirochaetota</taxon>
        <taxon>Spirochaetia</taxon>
        <taxon>Leptospirales</taxon>
        <taxon>Leptospiraceae</taxon>
        <taxon>Leptospira</taxon>
    </lineage>
</organism>
<dbReference type="Gene3D" id="1.10.10.10">
    <property type="entry name" value="Winged helix-like DNA-binding domain superfamily/Winged helix DNA-binding domain"/>
    <property type="match status" value="1"/>
</dbReference>
<name>A0A2N0BA22_9LEPT</name>
<dbReference type="AlphaFoldDB" id="A0A2N0BA22"/>
<dbReference type="EMBL" id="NPEF01000064">
    <property type="protein sequence ID" value="PJZ93410.1"/>
    <property type="molecule type" value="Genomic_DNA"/>
</dbReference>
<comment type="caution">
    <text evidence="3">The sequence shown here is derived from an EMBL/GenBank/DDBJ whole genome shotgun (WGS) entry which is preliminary data.</text>
</comment>
<dbReference type="InterPro" id="IPR005149">
    <property type="entry name" value="Tscrpt_reg_PadR_N"/>
</dbReference>
<dbReference type="SUPFAM" id="SSF46785">
    <property type="entry name" value="Winged helix' DNA-binding domain"/>
    <property type="match status" value="1"/>
</dbReference>
<dbReference type="PANTHER" id="PTHR33169:SF13">
    <property type="entry name" value="PADR-FAMILY TRANSCRIPTIONAL REGULATOR"/>
    <property type="match status" value="1"/>
</dbReference>
<reference evidence="2 4" key="2">
    <citation type="journal article" date="2018" name="Microb. Genom.">
        <title>Deciphering the unexplored Leptospira diversity from soils uncovers genomic evolution to virulence.</title>
        <authorList>
            <person name="Thibeaux R."/>
            <person name="Iraola G."/>
            <person name="Ferres I."/>
            <person name="Bierque E."/>
            <person name="Girault D."/>
            <person name="Soupe-Gilbert M.E."/>
            <person name="Picardeau M."/>
            <person name="Goarant C."/>
        </authorList>
    </citation>
    <scope>NUCLEOTIDE SEQUENCE [LARGE SCALE GENOMIC DNA]</scope>
    <source>
        <strain evidence="2 4">ATI7-C-A5</strain>
    </source>
</reference>
<dbReference type="OrthoDB" id="340692at2"/>
<reference evidence="3" key="1">
    <citation type="submission" date="2017-07" db="EMBL/GenBank/DDBJ databases">
        <title>Leptospira spp. isolated from tropical soils.</title>
        <authorList>
            <person name="Thibeaux R."/>
            <person name="Iraola G."/>
            <person name="Ferres I."/>
            <person name="Bierque E."/>
            <person name="Girault D."/>
            <person name="Soupe-Gilbert M.-E."/>
            <person name="Picardeau M."/>
            <person name="Goarant C."/>
        </authorList>
    </citation>
    <scope>NUCLEOTIDE SEQUENCE [LARGE SCALE GENOMIC DNA]</scope>
    <source>
        <strain evidence="3">ATI7-C-A5</strain>
    </source>
</reference>
<proteinExistence type="predicted"/>
<dbReference type="InterPro" id="IPR036388">
    <property type="entry name" value="WH-like_DNA-bd_sf"/>
</dbReference>